<gene>
    <name evidence="2" type="ORF">GTZ99_13525</name>
</gene>
<protein>
    <submittedName>
        <fullName evidence="2">Uncharacterized protein</fullName>
    </submittedName>
</protein>
<reference evidence="3" key="1">
    <citation type="submission" date="2020-01" db="EMBL/GenBank/DDBJ databases">
        <title>Sphingomonas sp. strain CSW-10.</title>
        <authorList>
            <person name="Chen W.-M."/>
        </authorList>
    </citation>
    <scope>NUCLEOTIDE SEQUENCE [LARGE SCALE GENOMIC DNA]</scope>
    <source>
        <strain evidence="3">FSY-8</strain>
    </source>
</reference>
<keyword evidence="1" id="KW-1133">Transmembrane helix</keyword>
<feature type="transmembrane region" description="Helical" evidence="1">
    <location>
        <begin position="12"/>
        <end position="30"/>
    </location>
</feature>
<evidence type="ECO:0000313" key="2">
    <source>
        <dbReference type="EMBL" id="NBC37569.1"/>
    </source>
</evidence>
<dbReference type="EMBL" id="JAAAPO010000005">
    <property type="protein sequence ID" value="NBC37569.1"/>
    <property type="molecule type" value="Genomic_DNA"/>
</dbReference>
<keyword evidence="3" id="KW-1185">Reference proteome</keyword>
<dbReference type="Proteomes" id="UP000753724">
    <property type="component" value="Unassembled WGS sequence"/>
</dbReference>
<evidence type="ECO:0000313" key="3">
    <source>
        <dbReference type="Proteomes" id="UP000753724"/>
    </source>
</evidence>
<name>A0ABW9XG97_9SPHN</name>
<dbReference type="RefSeq" id="WP_161719732.1">
    <property type="nucleotide sequence ID" value="NZ_JAAAPO010000005.1"/>
</dbReference>
<comment type="caution">
    <text evidence="2">The sequence shown here is derived from an EMBL/GenBank/DDBJ whole genome shotgun (WGS) entry which is preliminary data.</text>
</comment>
<keyword evidence="1" id="KW-0472">Membrane</keyword>
<proteinExistence type="predicted"/>
<sequence>MLSPQDQAAYRPLLIIAGVGALAVFGLGAWRVSQHHPDVTKGAQIALEMPTRASVAEISQCLSRGEQQALTLTLPPSVEEVAAMPAPTPAQLGQFRVNARLRIALQVADGRLRMWTWHGQLHPTLAAMVRRCAASPG</sequence>
<organism evidence="2 3">
    <name type="scientific">Novosphingobium ovatum</name>
    <dbReference type="NCBI Taxonomy" id="1908523"/>
    <lineage>
        <taxon>Bacteria</taxon>
        <taxon>Pseudomonadati</taxon>
        <taxon>Pseudomonadota</taxon>
        <taxon>Alphaproteobacteria</taxon>
        <taxon>Sphingomonadales</taxon>
        <taxon>Sphingomonadaceae</taxon>
        <taxon>Novosphingobium</taxon>
    </lineage>
</organism>
<evidence type="ECO:0000256" key="1">
    <source>
        <dbReference type="SAM" id="Phobius"/>
    </source>
</evidence>
<keyword evidence="1" id="KW-0812">Transmembrane</keyword>
<accession>A0ABW9XG97</accession>